<evidence type="ECO:0000259" key="2">
    <source>
        <dbReference type="Pfam" id="PF14340"/>
    </source>
</evidence>
<dbReference type="EMBL" id="JAQIBC010000003">
    <property type="protein sequence ID" value="MDM5263967.1"/>
    <property type="molecule type" value="Genomic_DNA"/>
</dbReference>
<dbReference type="Proteomes" id="UP001169066">
    <property type="component" value="Unassembled WGS sequence"/>
</dbReference>
<evidence type="ECO:0000313" key="3">
    <source>
        <dbReference type="EMBL" id="MDM5263967.1"/>
    </source>
</evidence>
<reference evidence="3" key="1">
    <citation type="submission" date="2023-01" db="EMBL/GenBank/DDBJ databases">
        <title>Sulfurovum sp. XTW-4 genome assembly.</title>
        <authorList>
            <person name="Wang J."/>
        </authorList>
    </citation>
    <scope>NUCLEOTIDE SEQUENCE</scope>
    <source>
        <strain evidence="3">XTW-4</strain>
    </source>
</reference>
<gene>
    <name evidence="3" type="ORF">PF327_07120</name>
</gene>
<dbReference type="Pfam" id="PF14340">
    <property type="entry name" value="DUF4395"/>
    <property type="match status" value="1"/>
</dbReference>
<proteinExistence type="predicted"/>
<evidence type="ECO:0000256" key="1">
    <source>
        <dbReference type="SAM" id="Phobius"/>
    </source>
</evidence>
<keyword evidence="4" id="KW-1185">Reference proteome</keyword>
<sequence length="148" mass="17199">MSQSCPISIHRIDAHFVRFVAFEVLIIGLLLLITEHLFFSFLLLFDFLIRTLKINKLSPFTNIAKLIIHCLDMKPKFCDEAPKRFSLYLGLGIVAFLTFFLTFGYTEIATILVIALLICAFLEAAFDYCVGCKVYYYLQHFVRINRRK</sequence>
<keyword evidence="1" id="KW-0812">Transmembrane</keyword>
<organism evidence="3 4">
    <name type="scientific">Sulfurovum xiamenensis</name>
    <dbReference type="NCBI Taxonomy" id="3019066"/>
    <lineage>
        <taxon>Bacteria</taxon>
        <taxon>Pseudomonadati</taxon>
        <taxon>Campylobacterota</taxon>
        <taxon>Epsilonproteobacteria</taxon>
        <taxon>Campylobacterales</taxon>
        <taxon>Sulfurovaceae</taxon>
        <taxon>Sulfurovum</taxon>
    </lineage>
</organism>
<feature type="domain" description="DUF4395" evidence="2">
    <location>
        <begin position="12"/>
        <end position="139"/>
    </location>
</feature>
<name>A0ABT7QSA7_9BACT</name>
<dbReference type="InterPro" id="IPR025508">
    <property type="entry name" value="DUF4395"/>
</dbReference>
<evidence type="ECO:0000313" key="4">
    <source>
        <dbReference type="Proteomes" id="UP001169066"/>
    </source>
</evidence>
<feature type="transmembrane region" description="Helical" evidence="1">
    <location>
        <begin position="85"/>
        <end position="105"/>
    </location>
</feature>
<protein>
    <submittedName>
        <fullName evidence="3">DUF4395 domain-containing protein</fullName>
    </submittedName>
</protein>
<dbReference type="RefSeq" id="WP_289401895.1">
    <property type="nucleotide sequence ID" value="NZ_JAQIBC010000003.1"/>
</dbReference>
<keyword evidence="1" id="KW-1133">Transmembrane helix</keyword>
<comment type="caution">
    <text evidence="3">The sequence shown here is derived from an EMBL/GenBank/DDBJ whole genome shotgun (WGS) entry which is preliminary data.</text>
</comment>
<accession>A0ABT7QSA7</accession>
<feature type="transmembrane region" description="Helical" evidence="1">
    <location>
        <begin position="111"/>
        <end position="138"/>
    </location>
</feature>
<feature type="transmembrane region" description="Helical" evidence="1">
    <location>
        <begin position="24"/>
        <end position="49"/>
    </location>
</feature>
<keyword evidence="1" id="KW-0472">Membrane</keyword>